<organism evidence="2 3">
    <name type="scientific">Sphingobacterium paludis</name>
    <dbReference type="NCBI Taxonomy" id="1476465"/>
    <lineage>
        <taxon>Bacteria</taxon>
        <taxon>Pseudomonadati</taxon>
        <taxon>Bacteroidota</taxon>
        <taxon>Sphingobacteriia</taxon>
        <taxon>Sphingobacteriales</taxon>
        <taxon>Sphingobacteriaceae</taxon>
        <taxon>Sphingobacterium</taxon>
    </lineage>
</organism>
<evidence type="ECO:0000313" key="2">
    <source>
        <dbReference type="EMBL" id="TDS16165.1"/>
    </source>
</evidence>
<name>A0A4R7D8D0_9SPHI</name>
<keyword evidence="1" id="KW-0812">Transmembrane</keyword>
<gene>
    <name evidence="2" type="ORF">B0I21_102491</name>
</gene>
<evidence type="ECO:0000256" key="1">
    <source>
        <dbReference type="SAM" id="Phobius"/>
    </source>
</evidence>
<proteinExistence type="predicted"/>
<keyword evidence="1" id="KW-0472">Membrane</keyword>
<dbReference type="RefSeq" id="WP_243835954.1">
    <property type="nucleotide sequence ID" value="NZ_SNZV01000002.1"/>
</dbReference>
<dbReference type="AlphaFoldDB" id="A0A4R7D8D0"/>
<dbReference type="EMBL" id="SNZV01000002">
    <property type="protein sequence ID" value="TDS16165.1"/>
    <property type="molecule type" value="Genomic_DNA"/>
</dbReference>
<comment type="caution">
    <text evidence="2">The sequence shown here is derived from an EMBL/GenBank/DDBJ whole genome shotgun (WGS) entry which is preliminary data.</text>
</comment>
<keyword evidence="3" id="KW-1185">Reference proteome</keyword>
<dbReference type="Proteomes" id="UP000294752">
    <property type="component" value="Unassembled WGS sequence"/>
</dbReference>
<keyword evidence="1" id="KW-1133">Transmembrane helix</keyword>
<reference evidence="2 3" key="1">
    <citation type="submission" date="2019-03" db="EMBL/GenBank/DDBJ databases">
        <title>Genomic Encyclopedia of Type Strains, Phase III (KMG-III): the genomes of soil and plant-associated and newly described type strains.</title>
        <authorList>
            <person name="Whitman W."/>
        </authorList>
    </citation>
    <scope>NUCLEOTIDE SEQUENCE [LARGE SCALE GENOMIC DNA]</scope>
    <source>
        <strain evidence="2 3">CGMCC 1.12801</strain>
    </source>
</reference>
<evidence type="ECO:0000313" key="3">
    <source>
        <dbReference type="Proteomes" id="UP000294752"/>
    </source>
</evidence>
<protein>
    <submittedName>
        <fullName evidence="2">Uncharacterized protein</fullName>
    </submittedName>
</protein>
<feature type="transmembrane region" description="Helical" evidence="1">
    <location>
        <begin position="7"/>
        <end position="26"/>
    </location>
</feature>
<accession>A0A4R7D8D0</accession>
<sequence>MSKRTKAIFLGLCIIGSFFIYCVFYYSNMLKNAPYRFSDFEYITIAYGTRDSMLNTYNSATQDYQYLNRSNQVVKQKLKLTDDDLLYLHRKAMEMGFWNVDNDMTTPRKDSIEGRDVPRYELEYKYKEKSKKVVLDADFAGNQKMKDATKTTIEKVLEMINIANAR</sequence>